<geneLocation type="plasmid" evidence="2 3">
    <name>pCP301</name>
</geneLocation>
<dbReference type="PATRIC" id="fig|198214.7.peg.5270"/>
<reference evidence="2 3" key="1">
    <citation type="journal article" date="2002" name="Nucleic Acids Res.">
        <title>Genome sequence of Shigella flexneri 2a: insights into pathogenicity through comparison with genomes of Escherichia coli K12 and O157.</title>
        <authorList>
            <person name="Jin Q."/>
            <person name="Yuan Z."/>
            <person name="Xu J."/>
            <person name="Wang Y."/>
            <person name="Shen Y."/>
            <person name="Lu W."/>
            <person name="Wang J."/>
            <person name="Liu H."/>
            <person name="Yang J."/>
            <person name="Yang F."/>
            <person name="Zhang X."/>
            <person name="Zhang J."/>
            <person name="Yang G."/>
            <person name="Wu H."/>
            <person name="Qu D."/>
            <person name="Dong J."/>
            <person name="Sun L."/>
            <person name="Xue Y."/>
            <person name="Zhao A."/>
            <person name="Gao Y."/>
            <person name="Zhu J."/>
            <person name="Kan B."/>
            <person name="Ding K."/>
            <person name="Chen S."/>
            <person name="Cheng H."/>
            <person name="Yao Z."/>
            <person name="He B."/>
            <person name="Chen R."/>
            <person name="Ma D."/>
            <person name="Qiang B."/>
            <person name="Wen Y."/>
            <person name="Hou Y."/>
            <person name="Yu J."/>
        </authorList>
    </citation>
    <scope>NUCLEOTIDE SEQUENCE [LARGE SCALE GENOMIC DNA]</scope>
    <source>
        <strain evidence="3">301 / Serotype 2a</strain>
    </source>
</reference>
<gene>
    <name evidence="2" type="ORF">SF_p0033</name>
</gene>
<dbReference type="AlphaFoldDB" id="A0A0H2UST1"/>
<evidence type="ECO:0000259" key="1">
    <source>
        <dbReference type="Pfam" id="PF01548"/>
    </source>
</evidence>
<feature type="domain" description="Transposase IS110-like N-terminal" evidence="1">
    <location>
        <begin position="4"/>
        <end position="105"/>
    </location>
</feature>
<evidence type="ECO:0000313" key="3">
    <source>
        <dbReference type="Proteomes" id="UP000001006"/>
    </source>
</evidence>
<dbReference type="GO" id="GO:0004803">
    <property type="term" value="F:transposase activity"/>
    <property type="evidence" value="ECO:0007669"/>
    <property type="project" value="InterPro"/>
</dbReference>
<dbReference type="PaxDb" id="198214-CP0033"/>
<dbReference type="GO" id="GO:0003677">
    <property type="term" value="F:DNA binding"/>
    <property type="evidence" value="ECO:0007669"/>
    <property type="project" value="InterPro"/>
</dbReference>
<protein>
    <submittedName>
        <fullName evidence="2">Transposase</fullName>
    </submittedName>
</protein>
<dbReference type="PANTHER" id="PTHR33055">
    <property type="entry name" value="TRANSPOSASE FOR INSERTION SEQUENCE ELEMENT IS1111A"/>
    <property type="match status" value="1"/>
</dbReference>
<dbReference type="Proteomes" id="UP000001006">
    <property type="component" value="Plasmid pCP301"/>
</dbReference>
<dbReference type="EMBL" id="AF386526">
    <property type="protein sequence ID" value="AAL72536.2"/>
    <property type="molecule type" value="Genomic_DNA"/>
</dbReference>
<name>A0A0H2UST1_SHIFL</name>
<dbReference type="GO" id="GO:0006313">
    <property type="term" value="P:DNA transposition"/>
    <property type="evidence" value="ECO:0007669"/>
    <property type="project" value="InterPro"/>
</dbReference>
<organism evidence="2 3">
    <name type="scientific">Shigella flexneri</name>
    <dbReference type="NCBI Taxonomy" id="623"/>
    <lineage>
        <taxon>Bacteria</taxon>
        <taxon>Pseudomonadati</taxon>
        <taxon>Pseudomonadota</taxon>
        <taxon>Gammaproteobacteria</taxon>
        <taxon>Enterobacterales</taxon>
        <taxon>Enterobacteriaceae</taxon>
        <taxon>Shigella</taxon>
    </lineage>
</organism>
<keyword evidence="3" id="KW-1185">Reference proteome</keyword>
<proteinExistence type="predicted"/>
<sequence>MQQPKMTVAMEAGGASHYWAREIRKLDHDVILLPAQHVKAYQRCQKNDYNDAQAIAEACQHGTIRPVPIKTLEQQDVQTFLNMRRLVSMERTQLINHIRGLLAEYGIVFSKGAAELRQK</sequence>
<dbReference type="Pfam" id="PF01548">
    <property type="entry name" value="DEDD_Tnp_IS110"/>
    <property type="match status" value="1"/>
</dbReference>
<dbReference type="InterPro" id="IPR002525">
    <property type="entry name" value="Transp_IS110-like_N"/>
</dbReference>
<dbReference type="RefSeq" id="NP_858166.2">
    <property type="nucleotide sequence ID" value="NC_004851.1"/>
</dbReference>
<dbReference type="HOGENOM" id="CLU_036902_16_3_6"/>
<evidence type="ECO:0000313" key="2">
    <source>
        <dbReference type="EMBL" id="AAL72536.2"/>
    </source>
</evidence>
<dbReference type="KEGG" id="sfl:CP0033"/>
<keyword evidence="2" id="KW-0614">Plasmid</keyword>
<dbReference type="InterPro" id="IPR047650">
    <property type="entry name" value="Transpos_IS110"/>
</dbReference>
<accession>A0A0H2UST1</accession>
<dbReference type="PANTHER" id="PTHR33055:SF3">
    <property type="entry name" value="PUTATIVE TRANSPOSASE FOR IS117-RELATED"/>
    <property type="match status" value="1"/>
</dbReference>